<name>A0AAE4BRZ5_9BACT</name>
<dbReference type="RefSeq" id="WP_309937845.1">
    <property type="nucleotide sequence ID" value="NZ_AP025305.1"/>
</dbReference>
<comment type="caution">
    <text evidence="2">The sequence shown here is derived from an EMBL/GenBank/DDBJ whole genome shotgun (WGS) entry which is preliminary data.</text>
</comment>
<reference evidence="2" key="1">
    <citation type="submission" date="2023-07" db="EMBL/GenBank/DDBJ databases">
        <title>Genomic Encyclopedia of Type Strains, Phase IV (KMG-IV): sequencing the most valuable type-strain genomes for metagenomic binning, comparative biology and taxonomic classification.</title>
        <authorList>
            <person name="Goeker M."/>
        </authorList>
    </citation>
    <scope>NUCLEOTIDE SEQUENCE</scope>
    <source>
        <strain evidence="2">DSM 26174</strain>
    </source>
</reference>
<dbReference type="AlphaFoldDB" id="A0AAE4BRZ5"/>
<keyword evidence="1" id="KW-1133">Transmembrane helix</keyword>
<dbReference type="EMBL" id="JAVDQD010000001">
    <property type="protein sequence ID" value="MDR6238360.1"/>
    <property type="molecule type" value="Genomic_DNA"/>
</dbReference>
<proteinExistence type="predicted"/>
<accession>A0AAE4BRZ5</accession>
<dbReference type="Proteomes" id="UP001185092">
    <property type="component" value="Unassembled WGS sequence"/>
</dbReference>
<organism evidence="2 3">
    <name type="scientific">Aureibacter tunicatorum</name>
    <dbReference type="NCBI Taxonomy" id="866807"/>
    <lineage>
        <taxon>Bacteria</taxon>
        <taxon>Pseudomonadati</taxon>
        <taxon>Bacteroidota</taxon>
        <taxon>Cytophagia</taxon>
        <taxon>Cytophagales</taxon>
        <taxon>Persicobacteraceae</taxon>
        <taxon>Aureibacter</taxon>
    </lineage>
</organism>
<keyword evidence="1" id="KW-0472">Membrane</keyword>
<sequence>MNLTKLFSIVFFVIAAALAYFLYDSVNSDIENKKRIAKIEKDVIRKLELIRDAEVAFQATNGKYTADWDTLISFIDTGKIFNVVKKEQIEMLEYGAEKVTVTFDTLGWTYVKDSVFKAIPEYNFSKLPYIPGSSSNKKFELYASKVKKGNIMVDVFEAKDIDPVNPRRDETSEIFNQKPLRVGSKVDASLSGNWE</sequence>
<protein>
    <submittedName>
        <fullName evidence="2">Uncharacterized protein</fullName>
    </submittedName>
</protein>
<evidence type="ECO:0000256" key="1">
    <source>
        <dbReference type="SAM" id="Phobius"/>
    </source>
</evidence>
<gene>
    <name evidence="2" type="ORF">HNQ88_001336</name>
</gene>
<feature type="transmembrane region" description="Helical" evidence="1">
    <location>
        <begin position="6"/>
        <end position="23"/>
    </location>
</feature>
<evidence type="ECO:0000313" key="2">
    <source>
        <dbReference type="EMBL" id="MDR6238360.1"/>
    </source>
</evidence>
<keyword evidence="3" id="KW-1185">Reference proteome</keyword>
<evidence type="ECO:0000313" key="3">
    <source>
        <dbReference type="Proteomes" id="UP001185092"/>
    </source>
</evidence>
<keyword evidence="1" id="KW-0812">Transmembrane</keyword>